<dbReference type="GO" id="GO:0003697">
    <property type="term" value="F:single-stranded DNA binding"/>
    <property type="evidence" value="ECO:0007669"/>
    <property type="project" value="UniProtKB-UniRule"/>
</dbReference>
<keyword evidence="6" id="KW-1185">Reference proteome</keyword>
<comment type="caution">
    <text evidence="5">The sequence shown here is derived from an EMBL/GenBank/DDBJ whole genome shotgun (WGS) entry which is preliminary data.</text>
</comment>
<evidence type="ECO:0000256" key="2">
    <source>
        <dbReference type="HAMAP-Rule" id="MF_00984"/>
    </source>
</evidence>
<dbReference type="AlphaFoldDB" id="A0A098R1J5"/>
<dbReference type="HAMAP" id="MF_00984">
    <property type="entry name" value="SSB"/>
    <property type="match status" value="1"/>
</dbReference>
<organism evidence="5 6">
    <name type="scientific">Spirochaeta lutea</name>
    <dbReference type="NCBI Taxonomy" id="1480694"/>
    <lineage>
        <taxon>Bacteria</taxon>
        <taxon>Pseudomonadati</taxon>
        <taxon>Spirochaetota</taxon>
        <taxon>Spirochaetia</taxon>
        <taxon>Spirochaetales</taxon>
        <taxon>Spirochaetaceae</taxon>
        <taxon>Spirochaeta</taxon>
    </lineage>
</organism>
<evidence type="ECO:0000256" key="3">
    <source>
        <dbReference type="RuleBase" id="RU000524"/>
    </source>
</evidence>
<dbReference type="PANTHER" id="PTHR10302">
    <property type="entry name" value="SINGLE-STRANDED DNA-BINDING PROTEIN"/>
    <property type="match status" value="1"/>
</dbReference>
<evidence type="ECO:0000313" key="5">
    <source>
        <dbReference type="EMBL" id="KGE73804.1"/>
    </source>
</evidence>
<reference evidence="5 6" key="1">
    <citation type="submission" date="2014-05" db="EMBL/GenBank/DDBJ databases">
        <title>De novo Genome Sequence of Spirocheata sp.</title>
        <authorList>
            <person name="Shivani Y."/>
            <person name="Subhash Y."/>
            <person name="Tushar L."/>
            <person name="Sasikala C."/>
            <person name="Ramana C.V."/>
        </authorList>
    </citation>
    <scope>NUCLEOTIDE SEQUENCE [LARGE SCALE GENOMIC DNA]</scope>
    <source>
        <strain evidence="5 6">JC230</strain>
    </source>
</reference>
<comment type="subunit">
    <text evidence="2">Homotetramer.</text>
</comment>
<dbReference type="PROSITE" id="PS50935">
    <property type="entry name" value="SSB"/>
    <property type="match status" value="1"/>
</dbReference>
<gene>
    <name evidence="5" type="ORF">DC28_00860</name>
</gene>
<feature type="compositionally biased region" description="Polar residues" evidence="4">
    <location>
        <begin position="124"/>
        <end position="141"/>
    </location>
</feature>
<comment type="caution">
    <text evidence="2">Lacks conserved residue(s) required for the propagation of feature annotation.</text>
</comment>
<dbReference type="Proteomes" id="UP000029692">
    <property type="component" value="Unassembled WGS sequence"/>
</dbReference>
<dbReference type="NCBIfam" id="TIGR00621">
    <property type="entry name" value="ssb"/>
    <property type="match status" value="1"/>
</dbReference>
<dbReference type="eggNOG" id="COG0629">
    <property type="taxonomic scope" value="Bacteria"/>
</dbReference>
<protein>
    <recommendedName>
        <fullName evidence="2 3">Single-stranded DNA-binding protein</fullName>
        <shortName evidence="2">SSB</shortName>
    </recommendedName>
</protein>
<evidence type="ECO:0000313" key="6">
    <source>
        <dbReference type="Proteomes" id="UP000029692"/>
    </source>
</evidence>
<feature type="region of interest" description="Disordered" evidence="4">
    <location>
        <begin position="112"/>
        <end position="152"/>
    </location>
</feature>
<dbReference type="RefSeq" id="WP_037544807.1">
    <property type="nucleotide sequence ID" value="NZ_JNUP01000003.1"/>
</dbReference>
<dbReference type="InterPro" id="IPR011344">
    <property type="entry name" value="ssDNA-bd"/>
</dbReference>
<dbReference type="GO" id="GO:0009295">
    <property type="term" value="C:nucleoid"/>
    <property type="evidence" value="ECO:0007669"/>
    <property type="project" value="TreeGrafter"/>
</dbReference>
<dbReference type="STRING" id="1480694.DC28_00860"/>
<dbReference type="Pfam" id="PF00436">
    <property type="entry name" value="SSB"/>
    <property type="match status" value="1"/>
</dbReference>
<evidence type="ECO:0000256" key="1">
    <source>
        <dbReference type="ARBA" id="ARBA00023125"/>
    </source>
</evidence>
<name>A0A098R1J5_9SPIO</name>
<sequence>MAADINSVVMVGRLTRDAELRYAQTGTAIVKFSLAQTHRRKSGDTWSDESHFFDVTMMGKAAEAVHRFLTKGKQVAIQGELRQNRWEQDGQSRSKVEIFAFSLQLLGGGSGGQGSGFNQGGNSYDSNQGNNSSGYDGYTNSGSGGFDDDVPF</sequence>
<dbReference type="PANTHER" id="PTHR10302:SF0">
    <property type="entry name" value="SINGLE-STRANDED DNA-BINDING PROTEIN, MITOCHONDRIAL"/>
    <property type="match status" value="1"/>
</dbReference>
<proteinExistence type="inferred from homology"/>
<dbReference type="Gene3D" id="2.40.50.140">
    <property type="entry name" value="Nucleic acid-binding proteins"/>
    <property type="match status" value="1"/>
</dbReference>
<dbReference type="OrthoDB" id="9809878at2"/>
<accession>A0A098R1J5</accession>
<dbReference type="CDD" id="cd04496">
    <property type="entry name" value="SSB_OBF"/>
    <property type="match status" value="1"/>
</dbReference>
<dbReference type="EMBL" id="JNUP01000003">
    <property type="protein sequence ID" value="KGE73804.1"/>
    <property type="molecule type" value="Genomic_DNA"/>
</dbReference>
<keyword evidence="1 2" id="KW-0238">DNA-binding</keyword>
<dbReference type="InterPro" id="IPR012340">
    <property type="entry name" value="NA-bd_OB-fold"/>
</dbReference>
<dbReference type="GO" id="GO:0006260">
    <property type="term" value="P:DNA replication"/>
    <property type="evidence" value="ECO:0007669"/>
    <property type="project" value="InterPro"/>
</dbReference>
<dbReference type="InterPro" id="IPR000424">
    <property type="entry name" value="Primosome_PriB/ssb"/>
</dbReference>
<dbReference type="SUPFAM" id="SSF50249">
    <property type="entry name" value="Nucleic acid-binding proteins"/>
    <property type="match status" value="1"/>
</dbReference>
<evidence type="ECO:0000256" key="4">
    <source>
        <dbReference type="SAM" id="MobiDB-lite"/>
    </source>
</evidence>